<protein>
    <submittedName>
        <fullName evidence="1">Uncharacterized protein</fullName>
    </submittedName>
</protein>
<accession>A0A7D9ER45</accession>
<sequence>MARSNISAIKHQLTCLKSDCALFSRLYIIACRTREVDLFEFFQHENQPCPPSLSNVGKPLLPGNKTDLIDCLEPHHQSNTEAPSYVDATIIDGSAIVNMINSGTARAFQRYAEKSIGPYIESQLQYSSRVDVIWDRYINNSLMALTRSKRGTGIRR</sequence>
<keyword evidence="2" id="KW-1185">Reference proteome</keyword>
<proteinExistence type="predicted"/>
<evidence type="ECO:0000313" key="1">
    <source>
        <dbReference type="EMBL" id="CAB4015081.1"/>
    </source>
</evidence>
<reference evidence="1" key="1">
    <citation type="submission" date="2020-04" db="EMBL/GenBank/DDBJ databases">
        <authorList>
            <person name="Alioto T."/>
            <person name="Alioto T."/>
            <person name="Gomez Garrido J."/>
        </authorList>
    </citation>
    <scope>NUCLEOTIDE SEQUENCE</scope>
    <source>
        <strain evidence="1">A484AB</strain>
    </source>
</reference>
<evidence type="ECO:0000313" key="2">
    <source>
        <dbReference type="Proteomes" id="UP001152795"/>
    </source>
</evidence>
<dbReference type="EMBL" id="CACRXK020008570">
    <property type="protein sequence ID" value="CAB4015081.1"/>
    <property type="molecule type" value="Genomic_DNA"/>
</dbReference>
<dbReference type="Proteomes" id="UP001152795">
    <property type="component" value="Unassembled WGS sequence"/>
</dbReference>
<dbReference type="AlphaFoldDB" id="A0A7D9ER45"/>
<organism evidence="1 2">
    <name type="scientific">Paramuricea clavata</name>
    <name type="common">Red gorgonian</name>
    <name type="synonym">Violescent sea-whip</name>
    <dbReference type="NCBI Taxonomy" id="317549"/>
    <lineage>
        <taxon>Eukaryota</taxon>
        <taxon>Metazoa</taxon>
        <taxon>Cnidaria</taxon>
        <taxon>Anthozoa</taxon>
        <taxon>Octocorallia</taxon>
        <taxon>Malacalcyonacea</taxon>
        <taxon>Plexauridae</taxon>
        <taxon>Paramuricea</taxon>
    </lineage>
</organism>
<comment type="caution">
    <text evidence="1">The sequence shown here is derived from an EMBL/GenBank/DDBJ whole genome shotgun (WGS) entry which is preliminary data.</text>
</comment>
<name>A0A7D9ER45_PARCT</name>
<gene>
    <name evidence="1" type="ORF">PACLA_8A029100</name>
</gene>
<dbReference type="OrthoDB" id="5986853at2759"/>